<dbReference type="Proteomes" id="UP000002630">
    <property type="component" value="Linkage Group LG16"/>
</dbReference>
<dbReference type="PANTHER" id="PTHR11669">
    <property type="entry name" value="REPLICATION FACTOR C / DNA POLYMERASE III GAMMA-TAU SUBUNIT"/>
    <property type="match status" value="1"/>
</dbReference>
<dbReference type="eggNOG" id="KOG2035">
    <property type="taxonomic scope" value="Eukaryota"/>
</dbReference>
<dbReference type="PANTHER" id="PTHR11669:SF1">
    <property type="entry name" value="REPLICATION FACTOR C SUBUNIT 3"/>
    <property type="match status" value="1"/>
</dbReference>
<dbReference type="GO" id="GO:0006281">
    <property type="term" value="P:DNA repair"/>
    <property type="evidence" value="ECO:0007669"/>
    <property type="project" value="TreeGrafter"/>
</dbReference>
<dbReference type="GO" id="GO:0005663">
    <property type="term" value="C:DNA replication factor C complex"/>
    <property type="evidence" value="ECO:0007669"/>
    <property type="project" value="TreeGrafter"/>
</dbReference>
<dbReference type="InterPro" id="IPR027417">
    <property type="entry name" value="P-loop_NTPase"/>
</dbReference>
<dbReference type="Pfam" id="PF22534">
    <property type="entry name" value="RFC_C"/>
    <property type="match status" value="1"/>
</dbReference>
<dbReference type="AlphaFoldDB" id="D8LPK6"/>
<keyword evidence="3" id="KW-1185">Reference proteome</keyword>
<dbReference type="EMBL" id="FN648730">
    <property type="protein sequence ID" value="CBN80478.1"/>
    <property type="molecule type" value="Genomic_DNA"/>
</dbReference>
<protein>
    <submittedName>
        <fullName evidence="2">RFC small subunit</fullName>
    </submittedName>
</protein>
<evidence type="ECO:0000256" key="1">
    <source>
        <dbReference type="ARBA" id="ARBA00022705"/>
    </source>
</evidence>
<dbReference type="EMBL" id="FN649741">
    <property type="protein sequence ID" value="CBN80478.1"/>
    <property type="molecule type" value="Genomic_DNA"/>
</dbReference>
<sequence>MHPEIEDRLTCMSRHGDIPHLLFHGPRGSGKMTLVRHLLEKLYGPGVNRVTAEKRVVETASSKHTIEIDVRVSNYHIEMEPSDAGANDTYVVQHAIKEMANNGSIAAVFKNCDVRHKTIVLRGAGNLSKQAQAGLRRTMEKFTASCRLVLVSAFASRVIEPLRSRCVLIRVPLPSAENLAAAIEIDDETLVSQIVESSGRSISRAMFMAKAGSADKMLWVKYVESICTGVFLEQSPRKLIDVRDSLNELLVAGVPASIILKTLMHGLISHKSLRGEGGVKREIVRWAAVYEHRICVGSKDILHLEAFVASFMDLYKKHTVNQFS</sequence>
<dbReference type="OMA" id="QCFELGT"/>
<dbReference type="GO" id="GO:0005634">
    <property type="term" value="C:nucleus"/>
    <property type="evidence" value="ECO:0007669"/>
    <property type="project" value="TreeGrafter"/>
</dbReference>
<evidence type="ECO:0000313" key="2">
    <source>
        <dbReference type="EMBL" id="CBN80478.1"/>
    </source>
</evidence>
<gene>
    <name evidence="2" type="ORF">Esi_0052_0169</name>
</gene>
<accession>D8LPK6</accession>
<dbReference type="STRING" id="2880.D8LPK6"/>
<dbReference type="GO" id="GO:0003689">
    <property type="term" value="F:DNA clamp loader activity"/>
    <property type="evidence" value="ECO:0007669"/>
    <property type="project" value="TreeGrafter"/>
</dbReference>
<dbReference type="GO" id="GO:0006261">
    <property type="term" value="P:DNA-templated DNA replication"/>
    <property type="evidence" value="ECO:0007669"/>
    <property type="project" value="TreeGrafter"/>
</dbReference>
<dbReference type="FunCoup" id="D8LPK6">
    <property type="interactions" value="403"/>
</dbReference>
<dbReference type="InParanoid" id="D8LPK6"/>
<dbReference type="InterPro" id="IPR050238">
    <property type="entry name" value="DNA_Rep/Repair_Clamp_Loader"/>
</dbReference>
<dbReference type="SUPFAM" id="SSF52540">
    <property type="entry name" value="P-loop containing nucleoside triphosphate hydrolases"/>
    <property type="match status" value="1"/>
</dbReference>
<keyword evidence="1" id="KW-0235">DNA replication</keyword>
<dbReference type="Gene3D" id="3.40.50.300">
    <property type="entry name" value="P-loop containing nucleotide triphosphate hydrolases"/>
    <property type="match status" value="1"/>
</dbReference>
<evidence type="ECO:0000313" key="3">
    <source>
        <dbReference type="Proteomes" id="UP000002630"/>
    </source>
</evidence>
<dbReference type="Gene3D" id="1.20.272.10">
    <property type="match status" value="1"/>
</dbReference>
<organism evidence="2 3">
    <name type="scientific">Ectocarpus siliculosus</name>
    <name type="common">Brown alga</name>
    <name type="synonym">Conferva siliculosa</name>
    <dbReference type="NCBI Taxonomy" id="2880"/>
    <lineage>
        <taxon>Eukaryota</taxon>
        <taxon>Sar</taxon>
        <taxon>Stramenopiles</taxon>
        <taxon>Ochrophyta</taxon>
        <taxon>PX clade</taxon>
        <taxon>Phaeophyceae</taxon>
        <taxon>Ectocarpales</taxon>
        <taxon>Ectocarpaceae</taxon>
        <taxon>Ectocarpus</taxon>
    </lineage>
</organism>
<dbReference type="GO" id="GO:0003677">
    <property type="term" value="F:DNA binding"/>
    <property type="evidence" value="ECO:0007669"/>
    <property type="project" value="InterPro"/>
</dbReference>
<dbReference type="InterPro" id="IPR008921">
    <property type="entry name" value="DNA_pol3_clamp-load_cplx_C"/>
</dbReference>
<proteinExistence type="predicted"/>
<reference evidence="2 3" key="1">
    <citation type="journal article" date="2010" name="Nature">
        <title>The Ectocarpus genome and the independent evolution of multicellularity in brown algae.</title>
        <authorList>
            <person name="Cock J.M."/>
            <person name="Sterck L."/>
            <person name="Rouze P."/>
            <person name="Scornet D."/>
            <person name="Allen A.E."/>
            <person name="Amoutzias G."/>
            <person name="Anthouard V."/>
            <person name="Artiguenave F."/>
            <person name="Aury J.M."/>
            <person name="Badger J.H."/>
            <person name="Beszteri B."/>
            <person name="Billiau K."/>
            <person name="Bonnet E."/>
            <person name="Bothwell J.H."/>
            <person name="Bowler C."/>
            <person name="Boyen C."/>
            <person name="Brownlee C."/>
            <person name="Carrano C.J."/>
            <person name="Charrier B."/>
            <person name="Cho G.Y."/>
            <person name="Coelho S.M."/>
            <person name="Collen J."/>
            <person name="Corre E."/>
            <person name="Da Silva C."/>
            <person name="Delage L."/>
            <person name="Delaroque N."/>
            <person name="Dittami S.M."/>
            <person name="Doulbeau S."/>
            <person name="Elias M."/>
            <person name="Farnham G."/>
            <person name="Gachon C.M."/>
            <person name="Gschloessl B."/>
            <person name="Heesch S."/>
            <person name="Jabbari K."/>
            <person name="Jubin C."/>
            <person name="Kawai H."/>
            <person name="Kimura K."/>
            <person name="Kloareg B."/>
            <person name="Kupper F.C."/>
            <person name="Lang D."/>
            <person name="Le Bail A."/>
            <person name="Leblanc C."/>
            <person name="Lerouge P."/>
            <person name="Lohr M."/>
            <person name="Lopez P.J."/>
            <person name="Martens C."/>
            <person name="Maumus F."/>
            <person name="Michel G."/>
            <person name="Miranda-Saavedra D."/>
            <person name="Morales J."/>
            <person name="Moreau H."/>
            <person name="Motomura T."/>
            <person name="Nagasato C."/>
            <person name="Napoli C.A."/>
            <person name="Nelson D.R."/>
            <person name="Nyvall-Collen P."/>
            <person name="Peters A.F."/>
            <person name="Pommier C."/>
            <person name="Potin P."/>
            <person name="Poulain J."/>
            <person name="Quesneville H."/>
            <person name="Read B."/>
            <person name="Rensing S.A."/>
            <person name="Ritter A."/>
            <person name="Rousvoal S."/>
            <person name="Samanta M."/>
            <person name="Samson G."/>
            <person name="Schroeder D.C."/>
            <person name="Segurens B."/>
            <person name="Strittmatter M."/>
            <person name="Tonon T."/>
            <person name="Tregear J.W."/>
            <person name="Valentin K."/>
            <person name="von Dassow P."/>
            <person name="Yamagishi T."/>
            <person name="Van de Peer Y."/>
            <person name="Wincker P."/>
        </authorList>
    </citation>
    <scope>NUCLEOTIDE SEQUENCE [LARGE SCALE GENOMIC DNA]</scope>
    <source>
        <strain evidence="3">Ec32 / CCAP1310/4</strain>
    </source>
</reference>
<name>D8LPK6_ECTSI</name>
<dbReference type="SUPFAM" id="SSF48019">
    <property type="entry name" value="post-AAA+ oligomerization domain-like"/>
    <property type="match status" value="1"/>
</dbReference>
<dbReference type="OrthoDB" id="761538at2759"/>